<feature type="compositionally biased region" description="Low complexity" evidence="4">
    <location>
        <begin position="270"/>
        <end position="292"/>
    </location>
</feature>
<dbReference type="Gene3D" id="2.30.280.10">
    <property type="entry name" value="SRA-YDG"/>
    <property type="match status" value="1"/>
</dbReference>
<comment type="subcellular location">
    <subcellularLocation>
        <location evidence="1">Chromosome</location>
    </subcellularLocation>
    <subcellularLocation>
        <location evidence="3">Nucleus</location>
    </subcellularLocation>
</comment>
<evidence type="ECO:0000256" key="4">
    <source>
        <dbReference type="SAM" id="MobiDB-lite"/>
    </source>
</evidence>
<evidence type="ECO:0000256" key="2">
    <source>
        <dbReference type="ARBA" id="ARBA00023242"/>
    </source>
</evidence>
<feature type="compositionally biased region" description="Low complexity" evidence="4">
    <location>
        <begin position="311"/>
        <end position="326"/>
    </location>
</feature>
<dbReference type="InterPro" id="IPR015947">
    <property type="entry name" value="PUA-like_sf"/>
</dbReference>
<feature type="compositionally biased region" description="Pro residues" evidence="4">
    <location>
        <begin position="293"/>
        <end position="310"/>
    </location>
</feature>
<evidence type="ECO:0000256" key="1">
    <source>
        <dbReference type="ARBA" id="ARBA00004286"/>
    </source>
</evidence>
<keyword evidence="7" id="KW-1185">Reference proteome</keyword>
<sequence>MIPSRSIQQELEDEIINYVHQAHYESFECNGSYGTELVTKKRKVKRLFDILYESFSKLEGNKSSQRNDLKAWNVLKSNEKLLKIPKTIGPVDGVEVGDRFDFRLQLMIMGIHSFIIRGIDYIQLAHGQLLATCVVATEGYFDKMVMQEEILYTGEGGTFDPKGKDVKDQELKRGNLALKNSMDAQNYVRVVRGIKSSGKKSTTFIYDGLYKVVECYKERAFTLILMNILPLFNPLFQLPLQIQPKPSPSSPIAPPSGPSSAPGPFPSPSPNNSSHSPPDGSLPGPHSSASSSDPPPDSPSPATAPSPICGPPSLSSSPDPVPLHVSYPDSGPAPLNASQSRFRKDGIDLSLFLFQKWILQRR</sequence>
<dbReference type="Pfam" id="PF02182">
    <property type="entry name" value="SAD_SRA"/>
    <property type="match status" value="1"/>
</dbReference>
<gene>
    <name evidence="6" type="ORF">BVRB_9g225690</name>
</gene>
<evidence type="ECO:0000256" key="3">
    <source>
        <dbReference type="PROSITE-ProRule" id="PRU00358"/>
    </source>
</evidence>
<evidence type="ECO:0000259" key="5">
    <source>
        <dbReference type="PROSITE" id="PS51015"/>
    </source>
</evidence>
<accession>A0A0J8B8T5</accession>
<dbReference type="eggNOG" id="KOG1082">
    <property type="taxonomic scope" value="Eukaryota"/>
</dbReference>
<evidence type="ECO:0000313" key="6">
    <source>
        <dbReference type="EMBL" id="KMS96393.1"/>
    </source>
</evidence>
<dbReference type="PROSITE" id="PS51015">
    <property type="entry name" value="YDG"/>
    <property type="match status" value="1"/>
</dbReference>
<dbReference type="GO" id="GO:0005694">
    <property type="term" value="C:chromosome"/>
    <property type="evidence" value="ECO:0007669"/>
    <property type="project" value="UniProtKB-SubCell"/>
</dbReference>
<feature type="compositionally biased region" description="Pro residues" evidence="4">
    <location>
        <begin position="245"/>
        <end position="269"/>
    </location>
</feature>
<dbReference type="EMBL" id="KQ090383">
    <property type="protein sequence ID" value="KMS96393.1"/>
    <property type="molecule type" value="Genomic_DNA"/>
</dbReference>
<dbReference type="Gramene" id="KMS96393">
    <property type="protein sequence ID" value="KMS96393"/>
    <property type="gene ID" value="BVRB_9g225690"/>
</dbReference>
<proteinExistence type="predicted"/>
<dbReference type="InterPro" id="IPR003105">
    <property type="entry name" value="SRA_YDG"/>
</dbReference>
<dbReference type="GO" id="GO:0005634">
    <property type="term" value="C:nucleus"/>
    <property type="evidence" value="ECO:0007669"/>
    <property type="project" value="UniProtKB-SubCell"/>
</dbReference>
<dbReference type="PANTHER" id="PTHR45660">
    <property type="entry name" value="HISTONE-LYSINE N-METHYLTRANSFERASE SETMAR"/>
    <property type="match status" value="1"/>
</dbReference>
<feature type="domain" description="YDG" evidence="5">
    <location>
        <begin position="89"/>
        <end position="233"/>
    </location>
</feature>
<dbReference type="PANTHER" id="PTHR45660:SF46">
    <property type="entry name" value="HISTONE-LYSINE N-METHYLTRANSFERASE, H3 LYSINE-9 SPECIFIC SUVH6"/>
    <property type="match status" value="1"/>
</dbReference>
<dbReference type="GO" id="GO:0003690">
    <property type="term" value="F:double-stranded DNA binding"/>
    <property type="evidence" value="ECO:0007669"/>
    <property type="project" value="TreeGrafter"/>
</dbReference>
<protein>
    <recommendedName>
        <fullName evidence="5">YDG domain-containing protein</fullName>
    </recommendedName>
</protein>
<dbReference type="Proteomes" id="UP000035740">
    <property type="component" value="Unassembled WGS sequence"/>
</dbReference>
<dbReference type="GO" id="GO:0042054">
    <property type="term" value="F:histone methyltransferase activity"/>
    <property type="evidence" value="ECO:0007669"/>
    <property type="project" value="TreeGrafter"/>
</dbReference>
<dbReference type="AlphaFoldDB" id="A0A0J8B8T5"/>
<dbReference type="InterPro" id="IPR036987">
    <property type="entry name" value="SRA-YDG_sf"/>
</dbReference>
<dbReference type="InterPro" id="IPR051357">
    <property type="entry name" value="H3K9_HMTase_SUVAR3-9"/>
</dbReference>
<reference evidence="6 7" key="1">
    <citation type="journal article" date="2014" name="Nature">
        <title>The genome of the recently domesticated crop plant sugar beet (Beta vulgaris).</title>
        <authorList>
            <person name="Dohm J.C."/>
            <person name="Minoche A.E."/>
            <person name="Holtgrawe D."/>
            <person name="Capella-Gutierrez S."/>
            <person name="Zakrzewski F."/>
            <person name="Tafer H."/>
            <person name="Rupp O."/>
            <person name="Sorensen T.R."/>
            <person name="Stracke R."/>
            <person name="Reinhardt R."/>
            <person name="Goesmann A."/>
            <person name="Kraft T."/>
            <person name="Schulz B."/>
            <person name="Stadler P.F."/>
            <person name="Schmidt T."/>
            <person name="Gabaldon T."/>
            <person name="Lehrach H."/>
            <person name="Weisshaar B."/>
            <person name="Himmelbauer H."/>
        </authorList>
    </citation>
    <scope>NUCLEOTIDE SEQUENCE [LARGE SCALE GENOMIC DNA]</scope>
    <source>
        <tissue evidence="6">Taproot</tissue>
    </source>
</reference>
<dbReference type="SMART" id="SM00466">
    <property type="entry name" value="SRA"/>
    <property type="match status" value="1"/>
</dbReference>
<organism evidence="6 7">
    <name type="scientific">Beta vulgaris subsp. vulgaris</name>
    <name type="common">Beet</name>
    <dbReference type="NCBI Taxonomy" id="3555"/>
    <lineage>
        <taxon>Eukaryota</taxon>
        <taxon>Viridiplantae</taxon>
        <taxon>Streptophyta</taxon>
        <taxon>Embryophyta</taxon>
        <taxon>Tracheophyta</taxon>
        <taxon>Spermatophyta</taxon>
        <taxon>Magnoliopsida</taxon>
        <taxon>eudicotyledons</taxon>
        <taxon>Gunneridae</taxon>
        <taxon>Pentapetalae</taxon>
        <taxon>Caryophyllales</taxon>
        <taxon>Chenopodiaceae</taxon>
        <taxon>Betoideae</taxon>
        <taxon>Beta</taxon>
    </lineage>
</organism>
<feature type="region of interest" description="Disordered" evidence="4">
    <location>
        <begin position="245"/>
        <end position="339"/>
    </location>
</feature>
<keyword evidence="2 3" id="KW-0539">Nucleus</keyword>
<dbReference type="SUPFAM" id="SSF88697">
    <property type="entry name" value="PUA domain-like"/>
    <property type="match status" value="1"/>
</dbReference>
<evidence type="ECO:0000313" key="7">
    <source>
        <dbReference type="Proteomes" id="UP000035740"/>
    </source>
</evidence>
<dbReference type="OrthoDB" id="5792673at2759"/>
<name>A0A0J8B8T5_BETVV</name>